<protein>
    <recommendedName>
        <fullName evidence="3">HAT C-terminal dimerisation domain-containing protein</fullName>
    </recommendedName>
</protein>
<dbReference type="InParanoid" id="K3WGE8"/>
<evidence type="ECO:0000313" key="2">
    <source>
        <dbReference type="Proteomes" id="UP000019132"/>
    </source>
</evidence>
<proteinExistence type="predicted"/>
<dbReference type="InterPro" id="IPR012337">
    <property type="entry name" value="RNaseH-like_sf"/>
</dbReference>
<dbReference type="SUPFAM" id="SSF53098">
    <property type="entry name" value="Ribonuclease H-like"/>
    <property type="match status" value="1"/>
</dbReference>
<dbReference type="AlphaFoldDB" id="K3WGE8"/>
<sequence length="62" mass="7237">MASLRQTCHTYSLTTDMWTDRAMRSFICLTMHFVDGDFHQHIWVLEVEGFQGKHDDGLSGFE</sequence>
<dbReference type="VEuPathDB" id="FungiDB:PYU1_G004029"/>
<organism evidence="1 2">
    <name type="scientific">Globisporangium ultimum (strain ATCC 200006 / CBS 805.95 / DAOM BR144)</name>
    <name type="common">Pythium ultimum</name>
    <dbReference type="NCBI Taxonomy" id="431595"/>
    <lineage>
        <taxon>Eukaryota</taxon>
        <taxon>Sar</taxon>
        <taxon>Stramenopiles</taxon>
        <taxon>Oomycota</taxon>
        <taxon>Peronosporomycetes</taxon>
        <taxon>Pythiales</taxon>
        <taxon>Pythiaceae</taxon>
        <taxon>Globisporangium</taxon>
    </lineage>
</organism>
<reference evidence="2" key="2">
    <citation type="submission" date="2010-04" db="EMBL/GenBank/DDBJ databases">
        <authorList>
            <person name="Buell R."/>
            <person name="Hamilton J."/>
            <person name="Hostetler J."/>
        </authorList>
    </citation>
    <scope>NUCLEOTIDE SEQUENCE [LARGE SCALE GENOMIC DNA]</scope>
    <source>
        <strain evidence="2">DAOM:BR144</strain>
    </source>
</reference>
<evidence type="ECO:0008006" key="3">
    <source>
        <dbReference type="Google" id="ProtNLM"/>
    </source>
</evidence>
<dbReference type="EMBL" id="GL376567">
    <property type="status" value="NOT_ANNOTATED_CDS"/>
    <property type="molecule type" value="Genomic_DNA"/>
</dbReference>
<reference evidence="1" key="3">
    <citation type="submission" date="2015-02" db="UniProtKB">
        <authorList>
            <consortium name="EnsemblProtists"/>
        </authorList>
    </citation>
    <scope>IDENTIFICATION</scope>
    <source>
        <strain evidence="1">DAOM BR144</strain>
    </source>
</reference>
<keyword evidence="2" id="KW-1185">Reference proteome</keyword>
<dbReference type="HOGENOM" id="CLU_2911269_0_0_1"/>
<dbReference type="EnsemblProtists" id="PYU1_T004039">
    <property type="protein sequence ID" value="PYU1_T004039"/>
    <property type="gene ID" value="PYU1_G004029"/>
</dbReference>
<accession>K3WGE8</accession>
<reference evidence="2" key="1">
    <citation type="journal article" date="2010" name="Genome Biol.">
        <title>Genome sequence of the necrotrophic plant pathogen Pythium ultimum reveals original pathogenicity mechanisms and effector repertoire.</title>
        <authorList>
            <person name="Levesque C.A."/>
            <person name="Brouwer H."/>
            <person name="Cano L."/>
            <person name="Hamilton J.P."/>
            <person name="Holt C."/>
            <person name="Huitema E."/>
            <person name="Raffaele S."/>
            <person name="Robideau G.P."/>
            <person name="Thines M."/>
            <person name="Win J."/>
            <person name="Zerillo M.M."/>
            <person name="Beakes G.W."/>
            <person name="Boore J.L."/>
            <person name="Busam D."/>
            <person name="Dumas B."/>
            <person name="Ferriera S."/>
            <person name="Fuerstenberg S.I."/>
            <person name="Gachon C.M."/>
            <person name="Gaulin E."/>
            <person name="Govers F."/>
            <person name="Grenville-Briggs L."/>
            <person name="Horner N."/>
            <person name="Hostetler J."/>
            <person name="Jiang R.H."/>
            <person name="Johnson J."/>
            <person name="Krajaejun T."/>
            <person name="Lin H."/>
            <person name="Meijer H.J."/>
            <person name="Moore B."/>
            <person name="Morris P."/>
            <person name="Phuntmart V."/>
            <person name="Puiu D."/>
            <person name="Shetty J."/>
            <person name="Stajich J.E."/>
            <person name="Tripathy S."/>
            <person name="Wawra S."/>
            <person name="van West P."/>
            <person name="Whitty B.R."/>
            <person name="Coutinho P.M."/>
            <person name="Henrissat B."/>
            <person name="Martin F."/>
            <person name="Thomas P.D."/>
            <person name="Tyler B.M."/>
            <person name="De Vries R.P."/>
            <person name="Kamoun S."/>
            <person name="Yandell M."/>
            <person name="Tisserat N."/>
            <person name="Buell C.R."/>
        </authorList>
    </citation>
    <scope>NUCLEOTIDE SEQUENCE</scope>
    <source>
        <strain evidence="2">DAOM:BR144</strain>
    </source>
</reference>
<dbReference type="Proteomes" id="UP000019132">
    <property type="component" value="Unassembled WGS sequence"/>
</dbReference>
<evidence type="ECO:0000313" key="1">
    <source>
        <dbReference type="EnsemblProtists" id="PYU1_T004039"/>
    </source>
</evidence>
<name>K3WGE8_GLOUD</name>